<feature type="signal peptide" evidence="2">
    <location>
        <begin position="1"/>
        <end position="22"/>
    </location>
</feature>
<dbReference type="EMBL" id="GFTR01002951">
    <property type="protein sequence ID" value="JAW13475.1"/>
    <property type="molecule type" value="Transcribed_RNA"/>
</dbReference>
<protein>
    <recommendedName>
        <fullName evidence="4">Secreted protein</fullName>
    </recommendedName>
</protein>
<keyword evidence="1" id="KW-0472">Membrane</keyword>
<feature type="transmembrane region" description="Helical" evidence="1">
    <location>
        <begin position="46"/>
        <end position="69"/>
    </location>
</feature>
<feature type="chain" id="PRO_5012646330" description="Secreted protein" evidence="2">
    <location>
        <begin position="23"/>
        <end position="177"/>
    </location>
</feature>
<name>A0A224XLX5_9HEMI</name>
<keyword evidence="2" id="KW-0732">Signal</keyword>
<keyword evidence="1" id="KW-0812">Transmembrane</keyword>
<evidence type="ECO:0000256" key="1">
    <source>
        <dbReference type="SAM" id="Phobius"/>
    </source>
</evidence>
<dbReference type="AlphaFoldDB" id="A0A224XLX5"/>
<evidence type="ECO:0000313" key="3">
    <source>
        <dbReference type="EMBL" id="JAW13475.1"/>
    </source>
</evidence>
<evidence type="ECO:0000256" key="2">
    <source>
        <dbReference type="SAM" id="SignalP"/>
    </source>
</evidence>
<accession>A0A224XLX5</accession>
<evidence type="ECO:0008006" key="4">
    <source>
        <dbReference type="Google" id="ProtNLM"/>
    </source>
</evidence>
<keyword evidence="1" id="KW-1133">Transmembrane helix</keyword>
<organism evidence="3">
    <name type="scientific">Panstrongylus lignarius</name>
    <dbReference type="NCBI Taxonomy" id="156445"/>
    <lineage>
        <taxon>Eukaryota</taxon>
        <taxon>Metazoa</taxon>
        <taxon>Ecdysozoa</taxon>
        <taxon>Arthropoda</taxon>
        <taxon>Hexapoda</taxon>
        <taxon>Insecta</taxon>
        <taxon>Pterygota</taxon>
        <taxon>Neoptera</taxon>
        <taxon>Paraneoptera</taxon>
        <taxon>Hemiptera</taxon>
        <taxon>Heteroptera</taxon>
        <taxon>Panheteroptera</taxon>
        <taxon>Cimicomorpha</taxon>
        <taxon>Reduviidae</taxon>
        <taxon>Triatominae</taxon>
        <taxon>Panstrongylus</taxon>
    </lineage>
</organism>
<proteinExistence type="predicted"/>
<sequence length="177" mass="21316">MWLMKYVFIILVISCTISPGVTIRELDKAILDYYCRKEKEEVSHYHPFYCFIWIFATCILLLYTLWIMYSIKEPSMSLMESIQFNNLKKTSYHTIPINFEDDLLETYHRKTDKGLSTNNCFPYLNFLNKFISYAQCNNQLHKQDSGILLSEIKPHYDKKVKRIYAWKEDFSKKRILF</sequence>
<reference evidence="3" key="1">
    <citation type="journal article" date="2018" name="PLoS Negl. Trop. Dis.">
        <title>An insight into the salivary gland and fat body transcriptome of Panstrongylus lignarius (Hemiptera: Heteroptera), the main vector of Chagas disease in Peru.</title>
        <authorList>
            <person name="Nevoa J.C."/>
            <person name="Mendes M.T."/>
            <person name="da Silva M.V."/>
            <person name="Soares S.C."/>
            <person name="Oliveira C.J.F."/>
            <person name="Ribeiro J.M.C."/>
        </authorList>
    </citation>
    <scope>NUCLEOTIDE SEQUENCE</scope>
</reference>